<dbReference type="Proteomes" id="UP001589575">
    <property type="component" value="Unassembled WGS sequence"/>
</dbReference>
<gene>
    <name evidence="1" type="ORF">ACFFX0_30205</name>
</gene>
<dbReference type="EMBL" id="JBHMFI010000023">
    <property type="protein sequence ID" value="MFB9075216.1"/>
    <property type="molecule type" value="Genomic_DNA"/>
</dbReference>
<comment type="caution">
    <text evidence="1">The sequence shown here is derived from an EMBL/GenBank/DDBJ whole genome shotgun (WGS) entry which is preliminary data.</text>
</comment>
<reference evidence="1 2" key="1">
    <citation type="submission" date="2024-09" db="EMBL/GenBank/DDBJ databases">
        <authorList>
            <person name="Sun Q."/>
            <person name="Mori K."/>
        </authorList>
    </citation>
    <scope>NUCLEOTIDE SEQUENCE [LARGE SCALE GENOMIC DNA]</scope>
    <source>
        <strain evidence="1 2">CCM 7609</strain>
    </source>
</reference>
<organism evidence="1 2">
    <name type="scientific">Citricoccus parietis</name>
    <dbReference type="NCBI Taxonomy" id="592307"/>
    <lineage>
        <taxon>Bacteria</taxon>
        <taxon>Bacillati</taxon>
        <taxon>Actinomycetota</taxon>
        <taxon>Actinomycetes</taxon>
        <taxon>Micrococcales</taxon>
        <taxon>Micrococcaceae</taxon>
        <taxon>Citricoccus</taxon>
    </lineage>
</organism>
<accession>A0ABV5G8J7</accession>
<evidence type="ECO:0000313" key="1">
    <source>
        <dbReference type="EMBL" id="MFB9075216.1"/>
    </source>
</evidence>
<sequence length="60" mass="6423">MRSSRRPASVHGELGLHGVASWSPSPRAACCRTARPSRILPRSLPCPSPIDPFRYPVGAG</sequence>
<evidence type="ECO:0000313" key="2">
    <source>
        <dbReference type="Proteomes" id="UP001589575"/>
    </source>
</evidence>
<keyword evidence="2" id="KW-1185">Reference proteome</keyword>
<name>A0ABV5G8J7_9MICC</name>
<proteinExistence type="predicted"/>
<protein>
    <submittedName>
        <fullName evidence="1">Uncharacterized protein</fullName>
    </submittedName>
</protein>